<dbReference type="InterPro" id="IPR009742">
    <property type="entry name" value="Curlin_rpt"/>
</dbReference>
<reference evidence="4 5" key="1">
    <citation type="submission" date="2015-12" db="EMBL/GenBank/DDBJ databases">
        <authorList>
            <person name="Shamseldin A."/>
            <person name="Moawad H."/>
            <person name="Abd El-Rahim W.M."/>
            <person name="Sadowsky M.J."/>
        </authorList>
    </citation>
    <scope>NUCLEOTIDE SEQUENCE [LARGE SCALE GENOMIC DNA]</scope>
    <source>
        <strain evidence="4 5">SJ5A-1</strain>
    </source>
</reference>
<protein>
    <recommendedName>
        <fullName evidence="6">Curlin</fullName>
    </recommendedName>
</protein>
<dbReference type="Pfam" id="PF07012">
    <property type="entry name" value="Curlin_rpt"/>
    <property type="match status" value="1"/>
</dbReference>
<accession>A0A0W7WLK4</accession>
<dbReference type="EMBL" id="LPXO01000003">
    <property type="protein sequence ID" value="KUF11465.1"/>
    <property type="molecule type" value="Genomic_DNA"/>
</dbReference>
<sequence>MIRKHLLSTVVCPALLVCASSAMADDNDAFLTQTGDDNTSLILQSSGMGNTFGLAGLPGLQNGDHNELDVEQIGDNNEVGTQGAGFEQLNVNSSSRSNTADITQSTSDNVVGEVFQRTGGTVPFFGPQSGNTLTILQDGGDGNILNAVTQNRTFPLRRGNDADIQQSGNDNFFDTIDQIGGNNSLTMVVTGDENGRERDLPGVGAPALAMATFSDLSGATVNQIRQLGEGNSADIDIDGNWNLIGLNQDGAGNSADSIIIDGNTNKLGVVQTGIDNDLAVSEILGNFNDVGVLQLGNDNTASLTVDGGANEFGIGQIGVDNSQTINVIGRQNGEGRTFNDPTFADTQTALDATGGLLPRGLSIQLGNDNDIMHDVDGDRNVFAFAQVGNGNMIDGAQTGFTNMAAVVQFGPSNSTTFTQTGSFNALGVVQ</sequence>
<dbReference type="AlphaFoldDB" id="A0A0W7WLK4"/>
<dbReference type="OrthoDB" id="7825650at2"/>
<evidence type="ECO:0000256" key="3">
    <source>
        <dbReference type="SAM" id="SignalP"/>
    </source>
</evidence>
<comment type="similarity">
    <text evidence="1">Belongs to the CsgA/CsgB family.</text>
</comment>
<feature type="chain" id="PRO_5006936396" description="Curlin" evidence="3">
    <location>
        <begin position="25"/>
        <end position="430"/>
    </location>
</feature>
<dbReference type="RefSeq" id="WP_058861410.1">
    <property type="nucleotide sequence ID" value="NZ_LPXO01000003.1"/>
</dbReference>
<keyword evidence="5" id="KW-1185">Reference proteome</keyword>
<evidence type="ECO:0000313" key="5">
    <source>
        <dbReference type="Proteomes" id="UP000054396"/>
    </source>
</evidence>
<keyword evidence="2 3" id="KW-0732">Signal</keyword>
<name>A0A0W7WLK4_9RHOB</name>
<comment type="caution">
    <text evidence="4">The sequence shown here is derived from an EMBL/GenBank/DDBJ whole genome shotgun (WGS) entry which is preliminary data.</text>
</comment>
<evidence type="ECO:0008006" key="6">
    <source>
        <dbReference type="Google" id="ProtNLM"/>
    </source>
</evidence>
<organism evidence="4 5">
    <name type="scientific">Pseudoponticoccus marisrubri</name>
    <dbReference type="NCBI Taxonomy" id="1685382"/>
    <lineage>
        <taxon>Bacteria</taxon>
        <taxon>Pseudomonadati</taxon>
        <taxon>Pseudomonadota</taxon>
        <taxon>Alphaproteobacteria</taxon>
        <taxon>Rhodobacterales</taxon>
        <taxon>Roseobacteraceae</taxon>
        <taxon>Pseudoponticoccus</taxon>
    </lineage>
</organism>
<dbReference type="STRING" id="1685382.AVJ23_06785"/>
<dbReference type="Proteomes" id="UP000054396">
    <property type="component" value="Unassembled WGS sequence"/>
</dbReference>
<evidence type="ECO:0000313" key="4">
    <source>
        <dbReference type="EMBL" id="KUF11465.1"/>
    </source>
</evidence>
<dbReference type="GO" id="GO:0007155">
    <property type="term" value="P:cell adhesion"/>
    <property type="evidence" value="ECO:0007669"/>
    <property type="project" value="InterPro"/>
</dbReference>
<proteinExistence type="inferred from homology"/>
<gene>
    <name evidence="4" type="ORF">AVJ23_06785</name>
</gene>
<feature type="signal peptide" evidence="3">
    <location>
        <begin position="1"/>
        <end position="24"/>
    </location>
</feature>
<evidence type="ECO:0000256" key="2">
    <source>
        <dbReference type="ARBA" id="ARBA00022729"/>
    </source>
</evidence>
<evidence type="ECO:0000256" key="1">
    <source>
        <dbReference type="ARBA" id="ARBA00009766"/>
    </source>
</evidence>
<dbReference type="GO" id="GO:0009289">
    <property type="term" value="C:pilus"/>
    <property type="evidence" value="ECO:0007669"/>
    <property type="project" value="InterPro"/>
</dbReference>